<proteinExistence type="predicted"/>
<reference evidence="1" key="1">
    <citation type="submission" date="2019-08" db="EMBL/GenBank/DDBJ databases">
        <authorList>
            <person name="Kucharzyk K."/>
            <person name="Murdoch R.W."/>
            <person name="Higgins S."/>
            <person name="Loffler F."/>
        </authorList>
    </citation>
    <scope>NUCLEOTIDE SEQUENCE</scope>
</reference>
<dbReference type="AlphaFoldDB" id="A0A644Y8G2"/>
<gene>
    <name evidence="1" type="ORF">SDC9_71082</name>
</gene>
<protein>
    <submittedName>
        <fullName evidence="1">Uncharacterized protein</fullName>
    </submittedName>
</protein>
<organism evidence="1">
    <name type="scientific">bioreactor metagenome</name>
    <dbReference type="NCBI Taxonomy" id="1076179"/>
    <lineage>
        <taxon>unclassified sequences</taxon>
        <taxon>metagenomes</taxon>
        <taxon>ecological metagenomes</taxon>
    </lineage>
</organism>
<comment type="caution">
    <text evidence="1">The sequence shown here is derived from an EMBL/GenBank/DDBJ whole genome shotgun (WGS) entry which is preliminary data.</text>
</comment>
<sequence>MGSMFELDYEIVMKKDTKQKSFIDEIRCRNGNLTVSYGRPKAEELQL</sequence>
<dbReference type="EMBL" id="VSSQ01004299">
    <property type="protein sequence ID" value="MPM24599.1"/>
    <property type="molecule type" value="Genomic_DNA"/>
</dbReference>
<name>A0A644Y8G2_9ZZZZ</name>
<accession>A0A644Y8G2</accession>
<evidence type="ECO:0000313" key="1">
    <source>
        <dbReference type="EMBL" id="MPM24599.1"/>
    </source>
</evidence>